<protein>
    <submittedName>
        <fullName evidence="9">CoA-disulfide reductase</fullName>
        <ecNumber evidence="9">1.8.1.14</ecNumber>
    </submittedName>
</protein>
<dbReference type="EC" id="1.8.1.14" evidence="9"/>
<dbReference type="EMBL" id="JBHRSA010000047">
    <property type="protein sequence ID" value="MFC3041257.1"/>
    <property type="molecule type" value="Genomic_DNA"/>
</dbReference>
<evidence type="ECO:0000256" key="3">
    <source>
        <dbReference type="ARBA" id="ARBA00022630"/>
    </source>
</evidence>
<keyword evidence="6" id="KW-0676">Redox-active center</keyword>
<dbReference type="InterPro" id="IPR016156">
    <property type="entry name" value="FAD/NAD-linked_Rdtase_dimer_sf"/>
</dbReference>
<dbReference type="PANTHER" id="PTHR43429">
    <property type="entry name" value="PYRIDINE NUCLEOTIDE-DISULFIDE OXIDOREDUCTASE DOMAIN-CONTAINING"/>
    <property type="match status" value="1"/>
</dbReference>
<keyword evidence="10" id="KW-1185">Reference proteome</keyword>
<evidence type="ECO:0000259" key="7">
    <source>
        <dbReference type="Pfam" id="PF02852"/>
    </source>
</evidence>
<reference evidence="10" key="1">
    <citation type="journal article" date="2019" name="Int. J. Syst. Evol. Microbiol.">
        <title>The Global Catalogue of Microorganisms (GCM) 10K type strain sequencing project: providing services to taxonomists for standard genome sequencing and annotation.</title>
        <authorList>
            <consortium name="The Broad Institute Genomics Platform"/>
            <consortium name="The Broad Institute Genome Sequencing Center for Infectious Disease"/>
            <person name="Wu L."/>
            <person name="Ma J."/>
        </authorList>
    </citation>
    <scope>NUCLEOTIDE SEQUENCE [LARGE SCALE GENOMIC DNA]</scope>
    <source>
        <strain evidence="10">KCTC 13128</strain>
    </source>
</reference>
<feature type="domain" description="FAD/NAD(P)-binding" evidence="8">
    <location>
        <begin position="4"/>
        <end position="298"/>
    </location>
</feature>
<comment type="similarity">
    <text evidence="2">Belongs to the class-III pyridine nucleotide-disulfide oxidoreductase family.</text>
</comment>
<evidence type="ECO:0000313" key="9">
    <source>
        <dbReference type="EMBL" id="MFC3041257.1"/>
    </source>
</evidence>
<keyword evidence="3" id="KW-0285">Flavoprotein</keyword>
<dbReference type="InterPro" id="IPR023753">
    <property type="entry name" value="FAD/NAD-binding_dom"/>
</dbReference>
<dbReference type="NCBIfam" id="NF010037">
    <property type="entry name" value="PRK13512.1"/>
    <property type="match status" value="1"/>
</dbReference>
<feature type="domain" description="Pyridine nucleotide-disulphide oxidoreductase dimerisation" evidence="7">
    <location>
        <begin position="328"/>
        <end position="428"/>
    </location>
</feature>
<dbReference type="InterPro" id="IPR036188">
    <property type="entry name" value="FAD/NAD-bd_sf"/>
</dbReference>
<sequence>MAQKIVVVGGVGGGATVSAQIRRNDKDADIIIFEKGEHIAFSNCGMPYYLGGVIKDKEDILVSVDRFREKYNVDVRTGTEVISINRKDKKVICQNESGEQEVSYDKLIISPGASPIVPDVDGRNEACIFTLRTIPDMEKINNYIEQNQPKKAAIIGGGFIGLEMAENLHERGIACTVIDRSSQVMKVVDKEIAEVIHEHLREKGIELILDDGLEGYSNNGKTVHLSSGSTLQADMTLMATGVKPNTDLAESASLKLGRSGAIEVNNDMQTNDPDIYALGDAVETKDFFTGEPRHVALAWPAHRQAYLIASHLAGEKVENHGIIGTSIFKLFDLTIGSTGHNKATLEDAGISYKEAFLETYSHAKYYPGSEKLWLKIVFDAEKGTIYGCDVIGFDGADKRLGVLATAIRGKMTVADLEEVELGYAPPYSSPKDPINILGYKANQQLS</sequence>
<organism evidence="9 10">
    <name type="scientific">Virgibacillus xinjiangensis</name>
    <dbReference type="NCBI Taxonomy" id="393090"/>
    <lineage>
        <taxon>Bacteria</taxon>
        <taxon>Bacillati</taxon>
        <taxon>Bacillota</taxon>
        <taxon>Bacilli</taxon>
        <taxon>Bacillales</taxon>
        <taxon>Bacillaceae</taxon>
        <taxon>Virgibacillus</taxon>
    </lineage>
</organism>
<evidence type="ECO:0000256" key="4">
    <source>
        <dbReference type="ARBA" id="ARBA00022827"/>
    </source>
</evidence>
<evidence type="ECO:0000313" key="10">
    <source>
        <dbReference type="Proteomes" id="UP001595279"/>
    </source>
</evidence>
<evidence type="ECO:0000256" key="1">
    <source>
        <dbReference type="ARBA" id="ARBA00001974"/>
    </source>
</evidence>
<evidence type="ECO:0000259" key="8">
    <source>
        <dbReference type="Pfam" id="PF07992"/>
    </source>
</evidence>
<dbReference type="Pfam" id="PF07992">
    <property type="entry name" value="Pyr_redox_2"/>
    <property type="match status" value="1"/>
</dbReference>
<name>A0ABV7CXN3_9BACI</name>
<proteinExistence type="inferred from homology"/>
<comment type="caution">
    <text evidence="9">The sequence shown here is derived from an EMBL/GenBank/DDBJ whole genome shotgun (WGS) entry which is preliminary data.</text>
</comment>
<comment type="cofactor">
    <cofactor evidence="1">
        <name>FAD</name>
        <dbReference type="ChEBI" id="CHEBI:57692"/>
    </cofactor>
</comment>
<dbReference type="PRINTS" id="PR00411">
    <property type="entry name" value="PNDRDTASEI"/>
</dbReference>
<dbReference type="Pfam" id="PF02852">
    <property type="entry name" value="Pyr_redox_dim"/>
    <property type="match status" value="1"/>
</dbReference>
<evidence type="ECO:0000256" key="6">
    <source>
        <dbReference type="ARBA" id="ARBA00023284"/>
    </source>
</evidence>
<evidence type="ECO:0000256" key="5">
    <source>
        <dbReference type="ARBA" id="ARBA00023002"/>
    </source>
</evidence>
<dbReference type="GO" id="GO:0050451">
    <property type="term" value="F:CoA-disulfide reductase (NADPH) activity"/>
    <property type="evidence" value="ECO:0007669"/>
    <property type="project" value="UniProtKB-EC"/>
</dbReference>
<accession>A0ABV7CXN3</accession>
<dbReference type="Proteomes" id="UP001595279">
    <property type="component" value="Unassembled WGS sequence"/>
</dbReference>
<dbReference type="RefSeq" id="WP_390273577.1">
    <property type="nucleotide sequence ID" value="NZ_JBHRSA010000047.1"/>
</dbReference>
<dbReference type="InterPro" id="IPR050260">
    <property type="entry name" value="FAD-bd_OxRdtase"/>
</dbReference>
<dbReference type="Gene3D" id="3.50.50.60">
    <property type="entry name" value="FAD/NAD(P)-binding domain"/>
    <property type="match status" value="2"/>
</dbReference>
<evidence type="ECO:0000256" key="2">
    <source>
        <dbReference type="ARBA" id="ARBA00009130"/>
    </source>
</evidence>
<gene>
    <name evidence="9" type="ORF">ACFOGI_13490</name>
</gene>
<dbReference type="InterPro" id="IPR004099">
    <property type="entry name" value="Pyr_nucl-diS_OxRdtase_dimer"/>
</dbReference>
<keyword evidence="5 9" id="KW-0560">Oxidoreductase</keyword>
<dbReference type="SUPFAM" id="SSF51905">
    <property type="entry name" value="FAD/NAD(P)-binding domain"/>
    <property type="match status" value="2"/>
</dbReference>
<dbReference type="PRINTS" id="PR00368">
    <property type="entry name" value="FADPNR"/>
</dbReference>
<dbReference type="SUPFAM" id="SSF55424">
    <property type="entry name" value="FAD/NAD-linked reductases, dimerisation (C-terminal) domain"/>
    <property type="match status" value="1"/>
</dbReference>
<dbReference type="PANTHER" id="PTHR43429:SF1">
    <property type="entry name" value="NAD(P)H SULFUR OXIDOREDUCTASE (COA-DEPENDENT)"/>
    <property type="match status" value="1"/>
</dbReference>
<keyword evidence="4" id="KW-0274">FAD</keyword>